<dbReference type="InterPro" id="IPR036388">
    <property type="entry name" value="WH-like_DNA-bd_sf"/>
</dbReference>
<keyword evidence="8" id="KW-1185">Reference proteome</keyword>
<dbReference type="CDD" id="cd07377">
    <property type="entry name" value="WHTH_GntR"/>
    <property type="match status" value="1"/>
</dbReference>
<dbReference type="InterPro" id="IPR004839">
    <property type="entry name" value="Aminotransferase_I/II_large"/>
</dbReference>
<dbReference type="Proteomes" id="UP001219862">
    <property type="component" value="Unassembled WGS sequence"/>
</dbReference>
<dbReference type="PROSITE" id="PS50949">
    <property type="entry name" value="HTH_GNTR"/>
    <property type="match status" value="1"/>
</dbReference>
<evidence type="ECO:0000256" key="3">
    <source>
        <dbReference type="ARBA" id="ARBA00023015"/>
    </source>
</evidence>
<organism evidence="7 8">
    <name type="scientific">Roseateles koreensis</name>
    <dbReference type="NCBI Taxonomy" id="2987526"/>
    <lineage>
        <taxon>Bacteria</taxon>
        <taxon>Pseudomonadati</taxon>
        <taxon>Pseudomonadota</taxon>
        <taxon>Betaproteobacteria</taxon>
        <taxon>Burkholderiales</taxon>
        <taxon>Sphaerotilaceae</taxon>
        <taxon>Roseateles</taxon>
    </lineage>
</organism>
<dbReference type="CDD" id="cd00609">
    <property type="entry name" value="AAT_like"/>
    <property type="match status" value="1"/>
</dbReference>
<gene>
    <name evidence="7" type="ORF">PRZ01_10300</name>
</gene>
<comment type="similarity">
    <text evidence="1">In the C-terminal section; belongs to the class-I pyridoxal-phosphate-dependent aminotransferase family.</text>
</comment>
<evidence type="ECO:0000256" key="4">
    <source>
        <dbReference type="ARBA" id="ARBA00023125"/>
    </source>
</evidence>
<keyword evidence="7" id="KW-0032">Aminotransferase</keyword>
<dbReference type="Pfam" id="PF00155">
    <property type="entry name" value="Aminotran_1_2"/>
    <property type="match status" value="1"/>
</dbReference>
<dbReference type="InterPro" id="IPR015421">
    <property type="entry name" value="PyrdxlP-dep_Trfase_major"/>
</dbReference>
<keyword evidence="5" id="KW-0804">Transcription</keyword>
<keyword evidence="7" id="KW-0808">Transferase</keyword>
<comment type="caution">
    <text evidence="7">The sequence shown here is derived from an EMBL/GenBank/DDBJ whole genome shotgun (WGS) entry which is preliminary data.</text>
</comment>
<dbReference type="EMBL" id="JAQQXS010000008">
    <property type="protein sequence ID" value="MDC8785583.1"/>
    <property type="molecule type" value="Genomic_DNA"/>
</dbReference>
<keyword evidence="2" id="KW-0663">Pyridoxal phosphate</keyword>
<dbReference type="Gene3D" id="3.40.640.10">
    <property type="entry name" value="Type I PLP-dependent aspartate aminotransferase-like (Major domain)"/>
    <property type="match status" value="1"/>
</dbReference>
<dbReference type="PANTHER" id="PTHR46577">
    <property type="entry name" value="HTH-TYPE TRANSCRIPTIONAL REGULATORY PROTEIN GABR"/>
    <property type="match status" value="1"/>
</dbReference>
<evidence type="ECO:0000256" key="5">
    <source>
        <dbReference type="ARBA" id="ARBA00023163"/>
    </source>
</evidence>
<dbReference type="InterPro" id="IPR000524">
    <property type="entry name" value="Tscrpt_reg_HTH_GntR"/>
</dbReference>
<reference evidence="7 8" key="1">
    <citation type="submission" date="2022-10" db="EMBL/GenBank/DDBJ databases">
        <title>paucibacter sp. hw8 Genome sequencing.</title>
        <authorList>
            <person name="Park S."/>
        </authorList>
    </citation>
    <scope>NUCLEOTIDE SEQUENCE [LARGE SCALE GENOMIC DNA]</scope>
    <source>
        <strain evidence="8">hw8</strain>
    </source>
</reference>
<dbReference type="RefSeq" id="WP_273596700.1">
    <property type="nucleotide sequence ID" value="NZ_JAQQXS010000008.1"/>
</dbReference>
<dbReference type="PANTHER" id="PTHR46577:SF2">
    <property type="entry name" value="TRANSCRIPTIONAL REGULATORY PROTEIN"/>
    <property type="match status" value="1"/>
</dbReference>
<evidence type="ECO:0000256" key="1">
    <source>
        <dbReference type="ARBA" id="ARBA00005384"/>
    </source>
</evidence>
<proteinExistence type="inferred from homology"/>
<dbReference type="InterPro" id="IPR051446">
    <property type="entry name" value="HTH_trans_reg/aminotransferase"/>
</dbReference>
<dbReference type="SMART" id="SM00345">
    <property type="entry name" value="HTH_GNTR"/>
    <property type="match status" value="1"/>
</dbReference>
<feature type="domain" description="HTH gntR-type" evidence="6">
    <location>
        <begin position="11"/>
        <end position="79"/>
    </location>
</feature>
<keyword evidence="4" id="KW-0238">DNA-binding</keyword>
<sequence>MFPALNHDAPTPLVAQIVAGFQQQIDELTLKPGGKLPSIRQFAAAQGVSVFTVVEAYDRLVALGLVHSRPNAGFFVRARATAPASADPADRVAELQFDAKWYLRQIFESRNLDIRAGCGWLPQDWLFEEGVRRAFRQMAQEGAELGGYGSPYGHAELRALLVELLAERQIKLSADQLLLTQGSSQALDLLARYWVQPGDVVLVDSPGYPNILYILRFLGATVLPVPRTPEGYDLKALEALLAVHQPKVFFTQPRLQSPTNSSAPLHQLLHLLQLAYRHQFAIVENDIYADLDPEWHPSLASLDQLQRVAYLGSFSKTISPNLRVGYVAAAPALLEELALRKMVSGLTSSDLNERLVLRALTEGRWRKHLTRLRSRLAEAQRTVADQLHSLGFELHSQIEAGMYLWARHPDLPDAALLSQRAALQGIMLGPGHLFSPEPRQTGWLRFNVAFSDEARLREFLLEEIAAANRAG</sequence>
<evidence type="ECO:0000259" key="6">
    <source>
        <dbReference type="PROSITE" id="PS50949"/>
    </source>
</evidence>
<evidence type="ECO:0000313" key="7">
    <source>
        <dbReference type="EMBL" id="MDC8785583.1"/>
    </source>
</evidence>
<dbReference type="Gene3D" id="1.10.10.10">
    <property type="entry name" value="Winged helix-like DNA-binding domain superfamily/Winged helix DNA-binding domain"/>
    <property type="match status" value="1"/>
</dbReference>
<dbReference type="SUPFAM" id="SSF53383">
    <property type="entry name" value="PLP-dependent transferases"/>
    <property type="match status" value="1"/>
</dbReference>
<evidence type="ECO:0000256" key="2">
    <source>
        <dbReference type="ARBA" id="ARBA00022898"/>
    </source>
</evidence>
<dbReference type="GO" id="GO:0008483">
    <property type="term" value="F:transaminase activity"/>
    <property type="evidence" value="ECO:0007669"/>
    <property type="project" value="UniProtKB-KW"/>
</dbReference>
<dbReference type="InterPro" id="IPR015424">
    <property type="entry name" value="PyrdxlP-dep_Trfase"/>
</dbReference>
<keyword evidence="3" id="KW-0805">Transcription regulation</keyword>
<protein>
    <submittedName>
        <fullName evidence="7">PLP-dependent aminotransferase family protein</fullName>
    </submittedName>
</protein>
<evidence type="ECO:0000313" key="8">
    <source>
        <dbReference type="Proteomes" id="UP001219862"/>
    </source>
</evidence>
<dbReference type="SUPFAM" id="SSF46785">
    <property type="entry name" value="Winged helix' DNA-binding domain"/>
    <property type="match status" value="1"/>
</dbReference>
<dbReference type="Pfam" id="PF00392">
    <property type="entry name" value="GntR"/>
    <property type="match status" value="1"/>
</dbReference>
<accession>A0ABT5KRP3</accession>
<name>A0ABT5KRP3_9BURK</name>
<dbReference type="InterPro" id="IPR036390">
    <property type="entry name" value="WH_DNA-bd_sf"/>
</dbReference>